<sequence length="501" mass="58853">MIVNKCSENLLKKSKKLYENYRDNCTVVQRMLEKYKKIYPNISDYSIMHFIDIAEFCDLIMDRKKLEGLNEDECYCLLLAALFAHTGFGLNQEIMNRYINRLGIQKQTQSLTFLQIMSKYHVLFSACLIEEYGDIFEFPSEKHKYAITSMLYFIGGNSDDINQLEEILVLDNKNTVRLKDLAAVLVVGNQLAELKNINPDLDYEDFDKYNSEEIVGFVERNVVRSISVKDGKLVIEAGGSDSAYALIERKVNIIINNFNKILRSLTHESGDNTSLFCIDSIELKCVLSAENSEKIYLNKEIEESWTEEDIELFHKLSFEERVFYADYLSTEFEITKFLMDFAKINKAVLAGLEYRVKSPKSLYNKLYQRVEKSFFDSIADVIRYTVILEPKEYVEQIRSVTDALYEKNWKIYSLKNYWVNDSFPYNGVNAKFKNSRNYRIEIQFHTQESFDVKMSEEDHKLYEQRRVLEPGCDEYNRILQLQLKLYSDMEYPENIADLEKI</sequence>
<organism evidence="1 2">
    <name type="scientific">Blautia obeum</name>
    <dbReference type="NCBI Taxonomy" id="40520"/>
    <lineage>
        <taxon>Bacteria</taxon>
        <taxon>Bacillati</taxon>
        <taxon>Bacillota</taxon>
        <taxon>Clostridia</taxon>
        <taxon>Lachnospirales</taxon>
        <taxon>Lachnospiraceae</taxon>
        <taxon>Blautia</taxon>
    </lineage>
</organism>
<name>A0A173WGT3_9FIRM</name>
<accession>A0A173WGT3</accession>
<evidence type="ECO:0000313" key="2">
    <source>
        <dbReference type="Proteomes" id="UP000095447"/>
    </source>
</evidence>
<protein>
    <submittedName>
        <fullName evidence="1">Uncharacterized protein</fullName>
    </submittedName>
</protein>
<dbReference type="AlphaFoldDB" id="A0A173WGT3"/>
<evidence type="ECO:0000313" key="1">
    <source>
        <dbReference type="EMBL" id="CUN38739.1"/>
    </source>
</evidence>
<reference evidence="1 2" key="1">
    <citation type="submission" date="2015-09" db="EMBL/GenBank/DDBJ databases">
        <authorList>
            <consortium name="Pathogen Informatics"/>
        </authorList>
    </citation>
    <scope>NUCLEOTIDE SEQUENCE [LARGE SCALE GENOMIC DNA]</scope>
    <source>
        <strain evidence="1 2">2789STDY5608838</strain>
    </source>
</reference>
<dbReference type="RefSeq" id="WP_055052435.1">
    <property type="nucleotide sequence ID" value="NZ_CYZA01000001.1"/>
</dbReference>
<dbReference type="GO" id="GO:0015970">
    <property type="term" value="P:guanosine tetraphosphate biosynthetic process"/>
    <property type="evidence" value="ECO:0007669"/>
    <property type="project" value="UniProtKB-UniPathway"/>
</dbReference>
<gene>
    <name evidence="1" type="ORF">ERS852395_00154</name>
</gene>
<dbReference type="SUPFAM" id="SSF81301">
    <property type="entry name" value="Nucleotidyltransferase"/>
    <property type="match status" value="1"/>
</dbReference>
<dbReference type="EMBL" id="CYZA01000001">
    <property type="protein sequence ID" value="CUN38739.1"/>
    <property type="molecule type" value="Genomic_DNA"/>
</dbReference>
<dbReference type="Gene3D" id="3.30.460.10">
    <property type="entry name" value="Beta Polymerase, domain 2"/>
    <property type="match status" value="1"/>
</dbReference>
<dbReference type="UniPathway" id="UPA00908">
    <property type="reaction ID" value="UER00884"/>
</dbReference>
<proteinExistence type="predicted"/>
<dbReference type="InterPro" id="IPR043519">
    <property type="entry name" value="NT_sf"/>
</dbReference>
<dbReference type="Proteomes" id="UP000095447">
    <property type="component" value="Unassembled WGS sequence"/>
</dbReference>